<reference evidence="1 2" key="1">
    <citation type="submission" date="2016-11" db="EMBL/GenBank/DDBJ databases">
        <title>Genomic analysis of Caldithrix abyssi and proposal of a novel bacterial phylum Caldithrichaeota.</title>
        <authorList>
            <person name="Kublanov I."/>
            <person name="Sigalova O."/>
            <person name="Gavrilov S."/>
            <person name="Lebedinsky A."/>
            <person name="Ivanova N."/>
            <person name="Daum C."/>
            <person name="Reddy T."/>
            <person name="Klenk H.P."/>
            <person name="Goker M."/>
            <person name="Reva O."/>
            <person name="Miroshnichenko M."/>
            <person name="Kyprides N."/>
            <person name="Woyke T."/>
            <person name="Gelfand M."/>
        </authorList>
    </citation>
    <scope>NUCLEOTIDE SEQUENCE [LARGE SCALE GENOMIC DNA]</scope>
    <source>
        <strain evidence="1 2">LF13</strain>
    </source>
</reference>
<protein>
    <submittedName>
        <fullName evidence="1">Uncharacterized protein</fullName>
    </submittedName>
</protein>
<gene>
    <name evidence="1" type="ORF">Cabys_2517</name>
</gene>
<name>A0A1J1CB98_CALAY</name>
<evidence type="ECO:0000313" key="2">
    <source>
        <dbReference type="Proteomes" id="UP000183868"/>
    </source>
</evidence>
<organism evidence="1 2">
    <name type="scientific">Caldithrix abyssi DSM 13497</name>
    <dbReference type="NCBI Taxonomy" id="880073"/>
    <lineage>
        <taxon>Bacteria</taxon>
        <taxon>Pseudomonadati</taxon>
        <taxon>Calditrichota</taxon>
        <taxon>Calditrichia</taxon>
        <taxon>Calditrichales</taxon>
        <taxon>Calditrichaceae</taxon>
        <taxon>Caldithrix</taxon>
    </lineage>
</organism>
<dbReference type="EMBL" id="CP018099">
    <property type="protein sequence ID" value="APF19266.1"/>
    <property type="molecule type" value="Genomic_DNA"/>
</dbReference>
<dbReference type="AlphaFoldDB" id="A0A1J1CB98"/>
<sequence>MIFLHAKHNLFLKVDFNDSLNPASPKPYKFLRKIYIFLLNLFLNIIPTGERSCAF</sequence>
<proteinExistence type="predicted"/>
<dbReference type="Proteomes" id="UP000183868">
    <property type="component" value="Chromosome"/>
</dbReference>
<accession>A0A1J1CB98</accession>
<dbReference type="KEGG" id="caby:Cabys_2517"/>
<evidence type="ECO:0000313" key="1">
    <source>
        <dbReference type="EMBL" id="APF19266.1"/>
    </source>
</evidence>